<dbReference type="Pfam" id="PF08883">
    <property type="entry name" value="DOPA_dioxygen"/>
    <property type="match status" value="1"/>
</dbReference>
<name>A0A816SIZ1_9BILA</name>
<dbReference type="InterPro" id="IPR014980">
    <property type="entry name" value="DOPA_dioxygen"/>
</dbReference>
<dbReference type="EMBL" id="CAJNRE010009726">
    <property type="protein sequence ID" value="CAF2084371.1"/>
    <property type="molecule type" value="Genomic_DNA"/>
</dbReference>
<feature type="non-terminal residue" evidence="1">
    <location>
        <position position="1"/>
    </location>
</feature>
<evidence type="ECO:0000313" key="2">
    <source>
        <dbReference type="Proteomes" id="UP000663824"/>
    </source>
</evidence>
<accession>A0A816SIZ1</accession>
<sequence>TTLSLSVLIGEPSSSRIVQPIMTATVSDSITFQDPLTVLKGGYDVHVYFTMEQHAIAISVYKAFLSYLNLHDIRPTFSFVYDIPPDFEGGPHKGPMWTVQLMGINPTRDVIQDGGNEKAVKQFGVALSWLMLNRNGLKIFVHPNVAMPFGEVQLEKVDHTDHALWMGAVDPLPKEFELEFFDRLLEKSVKDAQEAAVKRLHNATNPTSTAT</sequence>
<dbReference type="Proteomes" id="UP000663824">
    <property type="component" value="Unassembled WGS sequence"/>
</dbReference>
<proteinExistence type="predicted"/>
<dbReference type="AlphaFoldDB" id="A0A816SIZ1"/>
<dbReference type="PANTHER" id="PTHR36423">
    <property type="entry name" value="AFR070WP"/>
    <property type="match status" value="1"/>
</dbReference>
<evidence type="ECO:0000313" key="1">
    <source>
        <dbReference type="EMBL" id="CAF2084371.1"/>
    </source>
</evidence>
<gene>
    <name evidence="1" type="ORF">MBJ925_LOCUS19225</name>
</gene>
<reference evidence="1" key="1">
    <citation type="submission" date="2021-02" db="EMBL/GenBank/DDBJ databases">
        <authorList>
            <person name="Nowell W R."/>
        </authorList>
    </citation>
    <scope>NUCLEOTIDE SEQUENCE</scope>
</reference>
<dbReference type="SUPFAM" id="SSF143410">
    <property type="entry name" value="DOPA-like"/>
    <property type="match status" value="1"/>
</dbReference>
<dbReference type="PANTHER" id="PTHR36423:SF2">
    <property type="entry name" value="AFR070WP"/>
    <property type="match status" value="1"/>
</dbReference>
<dbReference type="InterPro" id="IPR023389">
    <property type="entry name" value="DOPA-like_sf"/>
</dbReference>
<comment type="caution">
    <text evidence="1">The sequence shown here is derived from an EMBL/GenBank/DDBJ whole genome shotgun (WGS) entry which is preliminary data.</text>
</comment>
<dbReference type="Gene3D" id="3.30.70.1240">
    <property type="entry name" value="DOPA-like domains"/>
    <property type="match status" value="1"/>
</dbReference>
<organism evidence="1 2">
    <name type="scientific">Rotaria magnacalcarata</name>
    <dbReference type="NCBI Taxonomy" id="392030"/>
    <lineage>
        <taxon>Eukaryota</taxon>
        <taxon>Metazoa</taxon>
        <taxon>Spiralia</taxon>
        <taxon>Gnathifera</taxon>
        <taxon>Rotifera</taxon>
        <taxon>Eurotatoria</taxon>
        <taxon>Bdelloidea</taxon>
        <taxon>Philodinida</taxon>
        <taxon>Philodinidae</taxon>
        <taxon>Rotaria</taxon>
    </lineage>
</organism>
<protein>
    <submittedName>
        <fullName evidence="1">Uncharacterized protein</fullName>
    </submittedName>
</protein>